<organism evidence="1 2">
    <name type="scientific">Fulvivirga sediminis</name>
    <dbReference type="NCBI Taxonomy" id="2803949"/>
    <lineage>
        <taxon>Bacteria</taxon>
        <taxon>Pseudomonadati</taxon>
        <taxon>Bacteroidota</taxon>
        <taxon>Cytophagia</taxon>
        <taxon>Cytophagales</taxon>
        <taxon>Fulvivirgaceae</taxon>
        <taxon>Fulvivirga</taxon>
    </lineage>
</organism>
<keyword evidence="2" id="KW-1185">Reference proteome</keyword>
<protein>
    <submittedName>
        <fullName evidence="1">Uncharacterized protein</fullName>
    </submittedName>
</protein>
<name>A0A937K071_9BACT</name>
<dbReference type="EMBL" id="JAESIY010000003">
    <property type="protein sequence ID" value="MBL3656006.1"/>
    <property type="molecule type" value="Genomic_DNA"/>
</dbReference>
<gene>
    <name evidence="1" type="ORF">JL102_07690</name>
</gene>
<sequence length="195" mass="22588">MNYYIVKYSGPFSFIKPWTAVRDGETFSQQFLTPSIVEGIEKKLFPELLNKQGIHQIKGHRLSYTQLSLQQEVIQTRGWNNTKKGKQYLFDRPKAIINRGVFNNPILYLAFESKDNAERAAAQHICLCRNEDILFPDGQIIKASKDQFEDDEEQFPGYELIFEKSKNSFLVGYHRVTLEPMYGWIKIVGQPVGMS</sequence>
<reference evidence="1" key="1">
    <citation type="submission" date="2021-01" db="EMBL/GenBank/DDBJ databases">
        <title>Fulvivirga kasyanovii gen. nov., sp nov., a novel member of the phylum Bacteroidetes isolated from seawater in a mussel farm.</title>
        <authorList>
            <person name="Zhao L.-H."/>
            <person name="Wang Z.-J."/>
        </authorList>
    </citation>
    <scope>NUCLEOTIDE SEQUENCE</scope>
    <source>
        <strain evidence="1">2943</strain>
    </source>
</reference>
<dbReference type="RefSeq" id="WP_202243701.1">
    <property type="nucleotide sequence ID" value="NZ_JAESIY010000003.1"/>
</dbReference>
<evidence type="ECO:0000313" key="1">
    <source>
        <dbReference type="EMBL" id="MBL3656006.1"/>
    </source>
</evidence>
<evidence type="ECO:0000313" key="2">
    <source>
        <dbReference type="Proteomes" id="UP000659388"/>
    </source>
</evidence>
<comment type="caution">
    <text evidence="1">The sequence shown here is derived from an EMBL/GenBank/DDBJ whole genome shotgun (WGS) entry which is preliminary data.</text>
</comment>
<dbReference type="AlphaFoldDB" id="A0A937K071"/>
<accession>A0A937K071</accession>
<proteinExistence type="predicted"/>
<dbReference type="Proteomes" id="UP000659388">
    <property type="component" value="Unassembled WGS sequence"/>
</dbReference>